<feature type="binding site" evidence="14">
    <location>
        <position position="259"/>
    </location>
    <ligand>
        <name>Zn(2+)</name>
        <dbReference type="ChEBI" id="CHEBI:29105"/>
        <label>1</label>
    </ligand>
</feature>
<feature type="chain" id="PRO_5043968129" description="Sphingomyelin phosphodiesterase" evidence="16">
    <location>
        <begin position="21"/>
        <end position="698"/>
    </location>
</feature>
<dbReference type="GO" id="GO:0046872">
    <property type="term" value="F:metal ion binding"/>
    <property type="evidence" value="ECO:0007669"/>
    <property type="project" value="UniProtKB-KW"/>
</dbReference>
<feature type="signal peptide" evidence="16">
    <location>
        <begin position="1"/>
        <end position="20"/>
    </location>
</feature>
<accession>A0AAW0X7X9</accession>
<feature type="disulfide bond" evidence="15">
    <location>
        <begin position="172"/>
        <end position="183"/>
    </location>
</feature>
<dbReference type="InterPro" id="IPR008139">
    <property type="entry name" value="SaposinB_dom"/>
</dbReference>
<comment type="subcellular location">
    <subcellularLocation>
        <location evidence="1">Secreted</location>
    </subcellularLocation>
</comment>
<evidence type="ECO:0000256" key="12">
    <source>
        <dbReference type="ARBA" id="ARBA00059094"/>
    </source>
</evidence>
<feature type="binding site" evidence="14">
    <location>
        <position position="513"/>
    </location>
    <ligand>
        <name>Zn(2+)</name>
        <dbReference type="ChEBI" id="CHEBI:29105"/>
        <label>2</label>
    </ligand>
</feature>
<gene>
    <name evidence="18" type="ORF">OTU49_003016</name>
</gene>
<dbReference type="InterPro" id="IPR045473">
    <property type="entry name" value="ASM_C"/>
</dbReference>
<dbReference type="AlphaFoldDB" id="A0AAW0X7X9"/>
<sequence>MVSLLWGALLLVLLPVLISGNPVHPTLIHGGGDEPLDLQHDHPDAEDSYNNLESDGIPQELHSLPTTQLEKEKVEKFDPSRLNYTALRLEIDEELDRLSKREGRFIGESRLPKFLSNLGKFLDFEQVVKEIETSIMSSMSCNACKAGVGLLQHYVQNGKTRDDIIKAASRLCMSFKIETPRVCMGIIYLMADEVVYVVENLVMSPDEVCGFLIGDICGTPYNPYHEWRVAFPPVPKPPIPQPEPPMEGMPTLKVLHLSDTHFDPEYRAGSNADCGEPLCCRASSGPVKSLDKRAGLWGDYRKCDTPLRTIESMLDNIAYLHPNIDYIIWTGDLPPHDIWNQTRESNLNVMRATVQQLMDYFPYTPIFPALGNHEAAPVNSFPPPYILGDYSVSWLYDELDRQWRRWLPQDTSPSIRKGAFYSVLVRPGFRIISLNMNYCNNKNWWLLINSTDPAEELQWFIYELQGAEDRGEKVHVLGHIPPGHHDCLKIWSHNYYKIINRFESTITAQFFGHTHFDEFELFYDEYDRHRVTNIAYIGPSVTSYYKLNPGYRIYTIEGEYTGSQKLVLDHETWVMNLDEANRDGVPRWYQLYSAKRAYNMRNLLPEEWNSLVYKMALEDDLFEKYLRFYWKNSVVREPCDPECKKRMLCDLKSGRSNDRKHTCAKIKKQIENREWKDWKNWIFSGLTITSLATWWFWG</sequence>
<evidence type="ECO:0000256" key="4">
    <source>
        <dbReference type="ARBA" id="ARBA00022723"/>
    </source>
</evidence>
<dbReference type="GO" id="GO:0046513">
    <property type="term" value="P:ceramide biosynthetic process"/>
    <property type="evidence" value="ECO:0007669"/>
    <property type="project" value="TreeGrafter"/>
</dbReference>
<keyword evidence="5 16" id="KW-0732">Signal</keyword>
<dbReference type="InterPro" id="IPR011001">
    <property type="entry name" value="Saposin-like"/>
</dbReference>
<evidence type="ECO:0000256" key="13">
    <source>
        <dbReference type="PIRNR" id="PIRNR000948"/>
    </source>
</evidence>
<feature type="binding site" evidence="14">
    <location>
        <position position="332"/>
    </location>
    <ligand>
        <name>Zn(2+)</name>
        <dbReference type="ChEBI" id="CHEBI:29105"/>
        <label>1</label>
    </ligand>
</feature>
<dbReference type="FunFam" id="3.60.21.10:FF:000077">
    <property type="entry name" value="Sphingomyelin phosphodiesterase"/>
    <property type="match status" value="1"/>
</dbReference>
<proteinExistence type="inferred from homology"/>
<dbReference type="GO" id="GO:0016798">
    <property type="term" value="F:hydrolase activity, acting on glycosyl bonds"/>
    <property type="evidence" value="ECO:0007669"/>
    <property type="project" value="UniProtKB-KW"/>
</dbReference>
<dbReference type="SMART" id="SM00741">
    <property type="entry name" value="SapB"/>
    <property type="match status" value="1"/>
</dbReference>
<feature type="domain" description="Saposin B-type" evidence="17">
    <location>
        <begin position="137"/>
        <end position="221"/>
    </location>
</feature>
<evidence type="ECO:0000259" key="17">
    <source>
        <dbReference type="PROSITE" id="PS50015"/>
    </source>
</evidence>
<dbReference type="InterPro" id="IPR029052">
    <property type="entry name" value="Metallo-depent_PP-like"/>
</dbReference>
<dbReference type="GO" id="GO:0061750">
    <property type="term" value="F:acid sphingomyelin phosphodiesterase activity"/>
    <property type="evidence" value="ECO:0007669"/>
    <property type="project" value="TreeGrafter"/>
</dbReference>
<dbReference type="SUPFAM" id="SSF56300">
    <property type="entry name" value="Metallo-dependent phosphatases"/>
    <property type="match status" value="1"/>
</dbReference>
<feature type="disulfide bond" evidence="15">
    <location>
        <begin position="141"/>
        <end position="217"/>
    </location>
</feature>
<dbReference type="GO" id="GO:0005764">
    <property type="term" value="C:lysosome"/>
    <property type="evidence" value="ECO:0007669"/>
    <property type="project" value="TreeGrafter"/>
</dbReference>
<dbReference type="Pfam" id="PF05184">
    <property type="entry name" value="SapB_1"/>
    <property type="match status" value="1"/>
</dbReference>
<evidence type="ECO:0000256" key="15">
    <source>
        <dbReference type="PIRSR" id="PIRSR000948-2"/>
    </source>
</evidence>
<feature type="binding site" evidence="14">
    <location>
        <position position="261"/>
    </location>
    <ligand>
        <name>Zn(2+)</name>
        <dbReference type="ChEBI" id="CHEBI:29105"/>
        <label>1</label>
    </ligand>
</feature>
<feature type="disulfide bond" evidence="15">
    <location>
        <begin position="144"/>
        <end position="209"/>
    </location>
</feature>
<keyword evidence="6 13" id="KW-0378">Hydrolase</keyword>
<dbReference type="InterPro" id="IPR004843">
    <property type="entry name" value="Calcineurin-like_PHP"/>
</dbReference>
<keyword evidence="19" id="KW-1185">Reference proteome</keyword>
<feature type="disulfide bond" evidence="15">
    <location>
        <begin position="274"/>
        <end position="279"/>
    </location>
</feature>
<dbReference type="PANTHER" id="PTHR10340:SF34">
    <property type="entry name" value="SPHINGOMYELIN PHOSPHODIESTERASE"/>
    <property type="match status" value="1"/>
</dbReference>
<dbReference type="GO" id="GO:0006685">
    <property type="term" value="P:sphingomyelin catabolic process"/>
    <property type="evidence" value="ECO:0007669"/>
    <property type="project" value="UniProtKB-UniRule"/>
</dbReference>
<feature type="binding site" evidence="14">
    <location>
        <position position="515"/>
    </location>
    <ligand>
        <name>Zn(2+)</name>
        <dbReference type="ChEBI" id="CHEBI:29105"/>
        <label>1</label>
    </ligand>
</feature>
<dbReference type="FunFam" id="1.10.225.10:FF:000010">
    <property type="entry name" value="Sphingomyelin phosphodiesterase"/>
    <property type="match status" value="1"/>
</dbReference>
<dbReference type="PANTHER" id="PTHR10340">
    <property type="entry name" value="SPHINGOMYELIN PHOSPHODIESTERASE"/>
    <property type="match status" value="1"/>
</dbReference>
<dbReference type="PROSITE" id="PS50015">
    <property type="entry name" value="SAP_B"/>
    <property type="match status" value="1"/>
</dbReference>
<comment type="function">
    <text evidence="12 13">Converts sphingomyelin to ceramide.</text>
</comment>
<keyword evidence="8 15" id="KW-1015">Disulfide bond</keyword>
<comment type="similarity">
    <text evidence="2 13">Belongs to the acid sphingomyelinase family.</text>
</comment>
<dbReference type="GO" id="GO:0005615">
    <property type="term" value="C:extracellular space"/>
    <property type="evidence" value="ECO:0007669"/>
    <property type="project" value="TreeGrafter"/>
</dbReference>
<evidence type="ECO:0000256" key="14">
    <source>
        <dbReference type="PIRSR" id="PIRSR000948-1"/>
    </source>
</evidence>
<dbReference type="Pfam" id="PF00149">
    <property type="entry name" value="Metallophos"/>
    <property type="match status" value="1"/>
</dbReference>
<dbReference type="Proteomes" id="UP001445076">
    <property type="component" value="Unassembled WGS sequence"/>
</dbReference>
<keyword evidence="10 13" id="KW-0326">Glycosidase</keyword>
<keyword evidence="4 14" id="KW-0479">Metal-binding</keyword>
<dbReference type="Gene3D" id="3.60.21.10">
    <property type="match status" value="1"/>
</dbReference>
<dbReference type="Gene3D" id="1.10.225.10">
    <property type="entry name" value="Saposin-like"/>
    <property type="match status" value="1"/>
</dbReference>
<evidence type="ECO:0000313" key="18">
    <source>
        <dbReference type="EMBL" id="KAK8740062.1"/>
    </source>
</evidence>
<feature type="disulfide bond" evidence="15">
    <location>
        <begin position="439"/>
        <end position="487"/>
    </location>
</feature>
<keyword evidence="7 14" id="KW-0862">Zinc</keyword>
<keyword evidence="9" id="KW-0325">Glycoprotein</keyword>
<dbReference type="SUPFAM" id="SSF47862">
    <property type="entry name" value="Saposin"/>
    <property type="match status" value="1"/>
</dbReference>
<feature type="binding site" evidence="14">
    <location>
        <position position="372"/>
    </location>
    <ligand>
        <name>Zn(2+)</name>
        <dbReference type="ChEBI" id="CHEBI:29105"/>
        <label>2</label>
    </ligand>
</feature>
<evidence type="ECO:0000313" key="19">
    <source>
        <dbReference type="Proteomes" id="UP001445076"/>
    </source>
</evidence>
<evidence type="ECO:0000256" key="3">
    <source>
        <dbReference type="ARBA" id="ARBA00022525"/>
    </source>
</evidence>
<feature type="disulfide bond" evidence="15">
    <location>
        <begin position="649"/>
        <end position="663"/>
    </location>
</feature>
<evidence type="ECO:0000256" key="10">
    <source>
        <dbReference type="ARBA" id="ARBA00023295"/>
    </source>
</evidence>
<evidence type="ECO:0000256" key="11">
    <source>
        <dbReference type="ARBA" id="ARBA00047268"/>
    </source>
</evidence>
<feature type="binding site" evidence="14">
    <location>
        <position position="479"/>
    </location>
    <ligand>
        <name>Zn(2+)</name>
        <dbReference type="ChEBI" id="CHEBI:29105"/>
        <label>2</label>
    </ligand>
</feature>
<feature type="binding site" evidence="14">
    <location>
        <position position="332"/>
    </location>
    <ligand>
        <name>Zn(2+)</name>
        <dbReference type="ChEBI" id="CHEBI:29105"/>
        <label>2</label>
    </ligand>
</feature>
<evidence type="ECO:0000256" key="1">
    <source>
        <dbReference type="ARBA" id="ARBA00004613"/>
    </source>
</evidence>
<comment type="cofactor">
    <cofactor evidence="14">
        <name>Zn(2+)</name>
        <dbReference type="ChEBI" id="CHEBI:29105"/>
    </cofactor>
    <text evidence="14">Binds 2 Zn(2+) ions per subunit.</text>
</comment>
<dbReference type="InterPro" id="IPR007856">
    <property type="entry name" value="SapB_1"/>
</dbReference>
<comment type="caution">
    <text evidence="18">The sequence shown here is derived from an EMBL/GenBank/DDBJ whole genome shotgun (WGS) entry which is preliminary data.</text>
</comment>
<dbReference type="Pfam" id="PF19272">
    <property type="entry name" value="ASMase_C"/>
    <property type="match status" value="1"/>
</dbReference>
<dbReference type="PIRSF" id="PIRSF000948">
    <property type="entry name" value="Sphingomy_PDE"/>
    <property type="match status" value="1"/>
</dbReference>
<feature type="disulfide bond" evidence="15">
    <location>
        <begin position="280"/>
        <end position="303"/>
    </location>
</feature>
<dbReference type="EC" id="3.1.4.12" evidence="13"/>
<dbReference type="EMBL" id="JARKIK010000034">
    <property type="protein sequence ID" value="KAK8740062.1"/>
    <property type="molecule type" value="Genomic_DNA"/>
</dbReference>
<organism evidence="18 19">
    <name type="scientific">Cherax quadricarinatus</name>
    <name type="common">Australian red claw crayfish</name>
    <dbReference type="NCBI Taxonomy" id="27406"/>
    <lineage>
        <taxon>Eukaryota</taxon>
        <taxon>Metazoa</taxon>
        <taxon>Ecdysozoa</taxon>
        <taxon>Arthropoda</taxon>
        <taxon>Crustacea</taxon>
        <taxon>Multicrustacea</taxon>
        <taxon>Malacostraca</taxon>
        <taxon>Eumalacostraca</taxon>
        <taxon>Eucarida</taxon>
        <taxon>Decapoda</taxon>
        <taxon>Pleocyemata</taxon>
        <taxon>Astacidea</taxon>
        <taxon>Parastacoidea</taxon>
        <taxon>Parastacidae</taxon>
        <taxon>Cherax</taxon>
    </lineage>
</organism>
<evidence type="ECO:0000256" key="16">
    <source>
        <dbReference type="SAM" id="SignalP"/>
    </source>
</evidence>
<keyword evidence="3" id="KW-0964">Secreted</keyword>
<name>A0AAW0X7X9_CHEQU</name>
<evidence type="ECO:0000256" key="5">
    <source>
        <dbReference type="ARBA" id="ARBA00022729"/>
    </source>
</evidence>
<dbReference type="CDD" id="cd00842">
    <property type="entry name" value="MPP_ASMase"/>
    <property type="match status" value="1"/>
</dbReference>
<dbReference type="GO" id="GO:0016020">
    <property type="term" value="C:membrane"/>
    <property type="evidence" value="ECO:0007669"/>
    <property type="project" value="GOC"/>
</dbReference>
<evidence type="ECO:0000256" key="6">
    <source>
        <dbReference type="ARBA" id="ARBA00022801"/>
    </source>
</evidence>
<reference evidence="18 19" key="1">
    <citation type="journal article" date="2024" name="BMC Genomics">
        <title>Genome assembly of redclaw crayfish (Cherax quadricarinatus) provides insights into its immune adaptation and hypoxia tolerance.</title>
        <authorList>
            <person name="Liu Z."/>
            <person name="Zheng J."/>
            <person name="Li H."/>
            <person name="Fang K."/>
            <person name="Wang S."/>
            <person name="He J."/>
            <person name="Zhou D."/>
            <person name="Weng S."/>
            <person name="Chi M."/>
            <person name="Gu Z."/>
            <person name="He J."/>
            <person name="Li F."/>
            <person name="Wang M."/>
        </authorList>
    </citation>
    <scope>NUCLEOTIDE SEQUENCE [LARGE SCALE GENOMIC DNA]</scope>
    <source>
        <strain evidence="18">ZL_2023a</strain>
    </source>
</reference>
<evidence type="ECO:0000256" key="2">
    <source>
        <dbReference type="ARBA" id="ARBA00008234"/>
    </source>
</evidence>
<evidence type="ECO:0000256" key="7">
    <source>
        <dbReference type="ARBA" id="ARBA00022833"/>
    </source>
</evidence>
<evidence type="ECO:0000256" key="9">
    <source>
        <dbReference type="ARBA" id="ARBA00023180"/>
    </source>
</evidence>
<dbReference type="InterPro" id="IPR011160">
    <property type="entry name" value="Sphingomy_PDE"/>
</dbReference>
<feature type="disulfide bond" evidence="15">
    <location>
        <begin position="639"/>
        <end position="643"/>
    </location>
</feature>
<protein>
    <recommendedName>
        <fullName evidence="13">Sphingomyelin phosphodiesterase</fullName>
        <ecNumber evidence="13">3.1.4.12</ecNumber>
    </recommendedName>
</protein>
<dbReference type="InterPro" id="IPR041805">
    <property type="entry name" value="ASMase/PPN1_MPP"/>
</dbReference>
<comment type="catalytic activity">
    <reaction evidence="11">
        <text>a sphingomyelin + H2O = phosphocholine + an N-acylsphing-4-enine + H(+)</text>
        <dbReference type="Rhea" id="RHEA:19253"/>
        <dbReference type="ChEBI" id="CHEBI:15377"/>
        <dbReference type="ChEBI" id="CHEBI:15378"/>
        <dbReference type="ChEBI" id="CHEBI:17636"/>
        <dbReference type="ChEBI" id="CHEBI:52639"/>
        <dbReference type="ChEBI" id="CHEBI:295975"/>
        <dbReference type="EC" id="3.1.4.12"/>
    </reaction>
    <physiologicalReaction direction="left-to-right" evidence="11">
        <dbReference type="Rhea" id="RHEA:19254"/>
    </physiologicalReaction>
</comment>
<evidence type="ECO:0000256" key="8">
    <source>
        <dbReference type="ARBA" id="ARBA00023157"/>
    </source>
</evidence>